<organism evidence="7">
    <name type="scientific">Naegleria gruberi</name>
    <name type="common">Amoeba</name>
    <dbReference type="NCBI Taxonomy" id="5762"/>
    <lineage>
        <taxon>Eukaryota</taxon>
        <taxon>Discoba</taxon>
        <taxon>Heterolobosea</taxon>
        <taxon>Tetramitia</taxon>
        <taxon>Eutetramitia</taxon>
        <taxon>Vahlkampfiidae</taxon>
        <taxon>Naegleria</taxon>
    </lineage>
</organism>
<feature type="domain" description="FAD/NAD(P)-binding" evidence="5">
    <location>
        <begin position="28"/>
        <end position="423"/>
    </location>
</feature>
<dbReference type="STRING" id="5762.D2VXP4"/>
<dbReference type="PRINTS" id="PR00368">
    <property type="entry name" value="FADPNR"/>
</dbReference>
<feature type="region of interest" description="Disordered" evidence="4">
    <location>
        <begin position="1"/>
        <end position="20"/>
    </location>
</feature>
<proteinExistence type="predicted"/>
<dbReference type="GO" id="GO:0016491">
    <property type="term" value="F:oxidoreductase activity"/>
    <property type="evidence" value="ECO:0007669"/>
    <property type="project" value="InterPro"/>
</dbReference>
<dbReference type="GeneID" id="8858206"/>
<comment type="cofactor">
    <cofactor evidence="1">
        <name>FAD</name>
        <dbReference type="ChEBI" id="CHEBI:57692"/>
    </cofactor>
</comment>
<evidence type="ECO:0000259" key="5">
    <source>
        <dbReference type="Pfam" id="PF07992"/>
    </source>
</evidence>
<dbReference type="EMBL" id="GG738908">
    <property type="protein sequence ID" value="EFC38374.1"/>
    <property type="molecule type" value="Genomic_DNA"/>
</dbReference>
<sequence length="819" mass="92433">MAEQTETLSSTATTATTTTTTSSTPLKTMVVIGGGYSGLSFIQSIREIEKQEKQYKIILITREDFCSRPNLFFRFKFLQWHSKHLDYFGGIHLNGENNSFITKYGVDQVLFNTSVFDINNVEQVIKYKTVGSDDEISLHYDTLCLCIGGKAHVVNYPTEVSNEKSVIGLNREQLIVNFGEIQSQISNYLYIRNIEQVEYIHQLMKQLYDYYESNENNLDHNRIVIIGSGTLSIDIVSHIIEGYEAIEKLLNGEASAQPSKQTIEEVWSIKNTNILPKITIIGRGKHLGKSLLRDEAACDMILKLAKEKYGKYLDIQLETQVESILYSDVNNLAHSVKTSNGIIPCSLIVQAVGVNSETSLATKCLDASLGVNGGILVDEHFQIHTNNSTIVPNIYCIGDCAEITTQEGKTNVWKNWTSAREQASACAHHILSKKNSKLFFSQTPKFFGLHITCLGEYDSTDSNLQTIVIDEQIQKNIYMKFLFNTIGEQYQLIGALIIGPNMNEYKLGLNFLQLLKEHVYLPKAIINNTQLLALNFNINYWSKLMSLVKARKKDTPFETPEEIEKLLSELTAASEKKATPAVNPLAKKKFVNPLEKKKQAAASSTSSPSSNDTVHMLNISHKQKMSSLRNLIIFLSIAILVAVLLPSALAHNTQESSSSSTPSSSGEEVQKKNYNDDPSFTFDPHPFRYIFTDFFKCDGNVTAIRTFLVVLLSTAKTKEAKLALVAKQKDRFLDLLINSSEELKTQPQRVEEHKKEFEKLTELIFSVELETGKVCQYVYDTVFTYDQTKLGRKVVNSMEEYKKAVEEEQERKKKKIEEL</sequence>
<dbReference type="RefSeq" id="XP_002671118.1">
    <property type="nucleotide sequence ID" value="XM_002671072.1"/>
</dbReference>
<dbReference type="InterPro" id="IPR036188">
    <property type="entry name" value="FAD/NAD-bd_sf"/>
</dbReference>
<dbReference type="SUPFAM" id="SSF51905">
    <property type="entry name" value="FAD/NAD(P)-binding domain"/>
    <property type="match status" value="2"/>
</dbReference>
<dbReference type="Gene3D" id="3.50.50.60">
    <property type="entry name" value="FAD/NAD(P)-binding domain"/>
    <property type="match status" value="3"/>
</dbReference>
<dbReference type="InterPro" id="IPR050260">
    <property type="entry name" value="FAD-bd_OxRdtase"/>
</dbReference>
<dbReference type="PANTHER" id="PTHR43429:SF3">
    <property type="entry name" value="NITRITE REDUCTASE [NAD(P)H]"/>
    <property type="match status" value="1"/>
</dbReference>
<reference evidence="6 7" key="1">
    <citation type="journal article" date="2010" name="Cell">
        <title>The genome of Naegleria gruberi illuminates early eukaryotic versatility.</title>
        <authorList>
            <person name="Fritz-Laylin L.K."/>
            <person name="Prochnik S.E."/>
            <person name="Ginger M.L."/>
            <person name="Dacks J.B."/>
            <person name="Carpenter M.L."/>
            <person name="Field M.C."/>
            <person name="Kuo A."/>
            <person name="Paredez A."/>
            <person name="Chapman J."/>
            <person name="Pham J."/>
            <person name="Shu S."/>
            <person name="Neupane R."/>
            <person name="Cipriano M."/>
            <person name="Mancuso J."/>
            <person name="Tu H."/>
            <person name="Salamov A."/>
            <person name="Lindquist E."/>
            <person name="Shapiro H."/>
            <person name="Lucas S."/>
            <person name="Grigoriev I.V."/>
            <person name="Cande W.Z."/>
            <person name="Fulton C."/>
            <person name="Rokhsar D.S."/>
            <person name="Dawson S.C."/>
        </authorList>
    </citation>
    <scope>NUCLEOTIDE SEQUENCE [LARGE SCALE GENOMIC DNA]</scope>
    <source>
        <strain evidence="6 7">NEG-M</strain>
    </source>
</reference>
<evidence type="ECO:0000256" key="1">
    <source>
        <dbReference type="ARBA" id="ARBA00001974"/>
    </source>
</evidence>
<keyword evidence="2" id="KW-0285">Flavoprotein</keyword>
<evidence type="ECO:0000256" key="2">
    <source>
        <dbReference type="ARBA" id="ARBA00022630"/>
    </source>
</evidence>
<dbReference type="OMA" id="QASACAH"/>
<accession>D2VXP4</accession>
<dbReference type="PANTHER" id="PTHR43429">
    <property type="entry name" value="PYRIDINE NUCLEOTIDE-DISULFIDE OXIDOREDUCTASE DOMAIN-CONTAINING"/>
    <property type="match status" value="1"/>
</dbReference>
<protein>
    <submittedName>
        <fullName evidence="6">Predicted protein</fullName>
    </submittedName>
</protein>
<evidence type="ECO:0000256" key="3">
    <source>
        <dbReference type="ARBA" id="ARBA00022827"/>
    </source>
</evidence>
<name>D2VXP4_NAEGR</name>
<keyword evidence="3" id="KW-0274">FAD</keyword>
<dbReference type="OrthoDB" id="202203at2759"/>
<keyword evidence="7" id="KW-1185">Reference proteome</keyword>
<dbReference type="Proteomes" id="UP000006671">
    <property type="component" value="Unassembled WGS sequence"/>
</dbReference>
<dbReference type="InParanoid" id="D2VXP4"/>
<evidence type="ECO:0000313" key="6">
    <source>
        <dbReference type="EMBL" id="EFC38374.1"/>
    </source>
</evidence>
<dbReference type="Pfam" id="PF07992">
    <property type="entry name" value="Pyr_redox_2"/>
    <property type="match status" value="1"/>
</dbReference>
<feature type="compositionally biased region" description="Low complexity" evidence="4">
    <location>
        <begin position="656"/>
        <end position="665"/>
    </location>
</feature>
<gene>
    <name evidence="6" type="ORF">NAEGRDRAFT_81624</name>
</gene>
<evidence type="ECO:0000256" key="4">
    <source>
        <dbReference type="SAM" id="MobiDB-lite"/>
    </source>
</evidence>
<dbReference type="KEGG" id="ngr:NAEGRDRAFT_81624"/>
<dbReference type="AlphaFoldDB" id="D2VXP4"/>
<feature type="region of interest" description="Disordered" evidence="4">
    <location>
        <begin position="652"/>
        <end position="677"/>
    </location>
</feature>
<evidence type="ECO:0000313" key="7">
    <source>
        <dbReference type="Proteomes" id="UP000006671"/>
    </source>
</evidence>
<dbReference type="InterPro" id="IPR023753">
    <property type="entry name" value="FAD/NAD-binding_dom"/>
</dbReference>
<dbReference type="VEuPathDB" id="AmoebaDB:NAEGRDRAFT_81624"/>